<evidence type="ECO:0000313" key="3">
    <source>
        <dbReference type="Proteomes" id="UP001515480"/>
    </source>
</evidence>
<feature type="region of interest" description="Disordered" evidence="1">
    <location>
        <begin position="1"/>
        <end position="111"/>
    </location>
</feature>
<sequence>MGKHRSRRNKRAQNDKSSVVATPDVNAGTLVQDEALGEEQMEQGGGEDAVGQEEGEEGEGSDERDGEESSENKEDGEQEGGEDEDGAEVAGEEDGEQEESDDEESDDEYPAMTSMNDLTMDLTSLLLACNRGSLAGACVHSILCMFIRAYQLSHDQKRLVHG</sequence>
<name>A0AB34IHS2_PRYPA</name>
<dbReference type="EMBL" id="JBGBPQ010000026">
    <property type="protein sequence ID" value="KAL1499101.1"/>
    <property type="molecule type" value="Genomic_DNA"/>
</dbReference>
<gene>
    <name evidence="2" type="ORF">AB1Y20_013614</name>
</gene>
<reference evidence="2 3" key="1">
    <citation type="journal article" date="2024" name="Science">
        <title>Giant polyketide synthase enzymes in the biosynthesis of giant marine polyether toxins.</title>
        <authorList>
            <person name="Fallon T.R."/>
            <person name="Shende V.V."/>
            <person name="Wierzbicki I.H."/>
            <person name="Pendleton A.L."/>
            <person name="Watervoot N.F."/>
            <person name="Auber R.P."/>
            <person name="Gonzalez D.J."/>
            <person name="Wisecaver J.H."/>
            <person name="Moore B.S."/>
        </authorList>
    </citation>
    <scope>NUCLEOTIDE SEQUENCE [LARGE SCALE GENOMIC DNA]</scope>
    <source>
        <strain evidence="2 3">12B1</strain>
    </source>
</reference>
<protein>
    <submittedName>
        <fullName evidence="2">Uncharacterized protein</fullName>
    </submittedName>
</protein>
<feature type="compositionally biased region" description="Basic residues" evidence="1">
    <location>
        <begin position="1"/>
        <end position="11"/>
    </location>
</feature>
<accession>A0AB34IHS2</accession>
<organism evidence="2 3">
    <name type="scientific">Prymnesium parvum</name>
    <name type="common">Toxic golden alga</name>
    <dbReference type="NCBI Taxonomy" id="97485"/>
    <lineage>
        <taxon>Eukaryota</taxon>
        <taxon>Haptista</taxon>
        <taxon>Haptophyta</taxon>
        <taxon>Prymnesiophyceae</taxon>
        <taxon>Prymnesiales</taxon>
        <taxon>Prymnesiaceae</taxon>
        <taxon>Prymnesium</taxon>
    </lineage>
</organism>
<evidence type="ECO:0000256" key="1">
    <source>
        <dbReference type="SAM" id="MobiDB-lite"/>
    </source>
</evidence>
<feature type="compositionally biased region" description="Acidic residues" evidence="1">
    <location>
        <begin position="50"/>
        <end position="69"/>
    </location>
</feature>
<dbReference type="AlphaFoldDB" id="A0AB34IHS2"/>
<evidence type="ECO:0000313" key="2">
    <source>
        <dbReference type="EMBL" id="KAL1499101.1"/>
    </source>
</evidence>
<proteinExistence type="predicted"/>
<dbReference type="Proteomes" id="UP001515480">
    <property type="component" value="Unassembled WGS sequence"/>
</dbReference>
<comment type="caution">
    <text evidence="2">The sequence shown here is derived from an EMBL/GenBank/DDBJ whole genome shotgun (WGS) entry which is preliminary data.</text>
</comment>
<feature type="compositionally biased region" description="Acidic residues" evidence="1">
    <location>
        <begin position="76"/>
        <end position="109"/>
    </location>
</feature>
<keyword evidence="3" id="KW-1185">Reference proteome</keyword>